<evidence type="ECO:0000313" key="2">
    <source>
        <dbReference type="Proteomes" id="UP000007460"/>
    </source>
</evidence>
<organism evidence="1 2">
    <name type="scientific">Puniceispirillum marinum (strain IMCC1322)</name>
    <dbReference type="NCBI Taxonomy" id="488538"/>
    <lineage>
        <taxon>Bacteria</taxon>
        <taxon>Pseudomonadati</taxon>
        <taxon>Pseudomonadota</taxon>
        <taxon>Alphaproteobacteria</taxon>
        <taxon>Candidatus Puniceispirillales</taxon>
        <taxon>Candidatus Puniceispirillaceae</taxon>
        <taxon>Candidatus Puniceispirillum</taxon>
    </lineage>
</organism>
<dbReference type="EMBL" id="CP001751">
    <property type="protein sequence ID" value="ADE38574.1"/>
    <property type="molecule type" value="Genomic_DNA"/>
</dbReference>
<dbReference type="AlphaFoldDB" id="D5BQ76"/>
<sequence length="55" mass="5942">MFARNSFTFKPASIYFNIGGLGIIDSKGKLGRIGGGIFDPPMVPFHRALTVLEDA</sequence>
<name>D5BQ76_PUNMI</name>
<dbReference type="KEGG" id="apb:SAR116_0331"/>
<dbReference type="HOGENOM" id="CLU_3029121_0_0_5"/>
<keyword evidence="2" id="KW-1185">Reference proteome</keyword>
<proteinExistence type="predicted"/>
<protein>
    <submittedName>
        <fullName evidence="1">Uncharacterized protein</fullName>
    </submittedName>
</protein>
<reference evidence="1 2" key="1">
    <citation type="journal article" date="2010" name="J. Bacteriol.">
        <title>Complete genome sequence of "Candidatus Puniceispirillum marinum" IMCC1322, a representative of the SAR116 clade in the Alphaproteobacteria.</title>
        <authorList>
            <person name="Oh H.M."/>
            <person name="Kwon K.K."/>
            <person name="Kang I."/>
            <person name="Kang S.G."/>
            <person name="Lee J.H."/>
            <person name="Kim S.J."/>
            <person name="Cho J.C."/>
        </authorList>
    </citation>
    <scope>NUCLEOTIDE SEQUENCE [LARGE SCALE GENOMIC DNA]</scope>
    <source>
        <strain evidence="1 2">IMCC1322</strain>
    </source>
</reference>
<evidence type="ECO:0000313" key="1">
    <source>
        <dbReference type="EMBL" id="ADE38574.1"/>
    </source>
</evidence>
<dbReference type="Proteomes" id="UP000007460">
    <property type="component" value="Chromosome"/>
</dbReference>
<dbReference type="Gene3D" id="3.90.1700.10">
    <property type="entry name" value="v583 domain like"/>
    <property type="match status" value="1"/>
</dbReference>
<accession>D5BQ76</accession>
<gene>
    <name evidence="1" type="ordered locus">SAR116_0331</name>
</gene>